<dbReference type="Pfam" id="PF09150">
    <property type="entry name" value="Carot_N"/>
    <property type="match status" value="1"/>
</dbReference>
<dbReference type="PROSITE" id="PS51773">
    <property type="entry name" value="OCP_N"/>
    <property type="match status" value="1"/>
</dbReference>
<dbReference type="AlphaFoldDB" id="A0A8J7F5C4"/>
<evidence type="ECO:0000313" key="4">
    <source>
        <dbReference type="Proteomes" id="UP000620559"/>
    </source>
</evidence>
<keyword evidence="1" id="KW-0793">Thylakoid</keyword>
<comment type="caution">
    <text evidence="3">The sequence shown here is derived from an EMBL/GenBank/DDBJ whole genome shotgun (WGS) entry which is preliminary data.</text>
</comment>
<keyword evidence="1" id="KW-0605">Phycobilisome</keyword>
<dbReference type="GO" id="GO:0016037">
    <property type="term" value="P:light absorption"/>
    <property type="evidence" value="ECO:0007669"/>
    <property type="project" value="UniProtKB-UniRule"/>
</dbReference>
<gene>
    <name evidence="3" type="ORF">IQ247_15350</name>
</gene>
<dbReference type="RefSeq" id="WP_193921431.1">
    <property type="nucleotide sequence ID" value="NZ_JADEWL010000048.1"/>
</dbReference>
<feature type="domain" description="OCP N-terminal" evidence="2">
    <location>
        <begin position="6"/>
        <end position="152"/>
    </location>
</feature>
<dbReference type="GO" id="GO:0030089">
    <property type="term" value="C:phycobilisome"/>
    <property type="evidence" value="ECO:0007669"/>
    <property type="project" value="UniProtKB-UniRule"/>
</dbReference>
<dbReference type="InterPro" id="IPR015233">
    <property type="entry name" value="Orange_carotenoid-bd_N"/>
</dbReference>
<dbReference type="GO" id="GO:0031404">
    <property type="term" value="F:chloride ion binding"/>
    <property type="evidence" value="ECO:0007669"/>
    <property type="project" value="InterPro"/>
</dbReference>
<dbReference type="SUPFAM" id="SSF81930">
    <property type="entry name" value="Orange carotenoid protein, N-terminal domain"/>
    <property type="match status" value="1"/>
</dbReference>
<comment type="similarity">
    <text evidence="1">Belongs to the orange carotenoid-binding protein family.</text>
</comment>
<evidence type="ECO:0000259" key="2">
    <source>
        <dbReference type="PROSITE" id="PS51773"/>
    </source>
</evidence>
<organism evidence="3 4">
    <name type="scientific">Plectonema cf. radiosum LEGE 06105</name>
    <dbReference type="NCBI Taxonomy" id="945769"/>
    <lineage>
        <taxon>Bacteria</taxon>
        <taxon>Bacillati</taxon>
        <taxon>Cyanobacteriota</taxon>
        <taxon>Cyanophyceae</taxon>
        <taxon>Oscillatoriophycideae</taxon>
        <taxon>Oscillatoriales</taxon>
        <taxon>Microcoleaceae</taxon>
        <taxon>Plectonema</taxon>
    </lineage>
</organism>
<evidence type="ECO:0000256" key="1">
    <source>
        <dbReference type="PROSITE-ProRule" id="PRU01109"/>
    </source>
</evidence>
<name>A0A8J7F5C4_9CYAN</name>
<evidence type="ECO:0000313" key="3">
    <source>
        <dbReference type="EMBL" id="MBE9214025.1"/>
    </source>
</evidence>
<dbReference type="EMBL" id="JADEWL010000048">
    <property type="protein sequence ID" value="MBE9214025.1"/>
    <property type="molecule type" value="Genomic_DNA"/>
</dbReference>
<dbReference type="InterPro" id="IPR036917">
    <property type="entry name" value="Orange_carotenoid-bd_N_sf"/>
</dbReference>
<proteinExistence type="inferred from homology"/>
<keyword evidence="1" id="KW-0472">Membrane</keyword>
<keyword evidence="1" id="KW-0157">Chromophore</keyword>
<reference evidence="3" key="1">
    <citation type="submission" date="2020-10" db="EMBL/GenBank/DDBJ databases">
        <authorList>
            <person name="Castelo-Branco R."/>
            <person name="Eusebio N."/>
            <person name="Adriana R."/>
            <person name="Vieira A."/>
            <person name="Brugerolle De Fraissinette N."/>
            <person name="Rezende De Castro R."/>
            <person name="Schneider M.P."/>
            <person name="Vasconcelos V."/>
            <person name="Leao P.N."/>
        </authorList>
    </citation>
    <scope>NUCLEOTIDE SEQUENCE</scope>
    <source>
        <strain evidence="3">LEGE 06105</strain>
    </source>
</reference>
<accession>A0A8J7F5C4</accession>
<sequence>MTFTTEEKNRKAVEQFLSFDADTQLALLWYGYLDIKENLNPVNQDSAQQTAKALFDQIQAMPKEEQLQAQRDIVSGASTDISSAYTALSSSAKLDVWLRLAQAMEDGSVIQVPEDYELPSNTNDFVNSIQELDFEQRINFMRSAVIEMGAKS</sequence>
<keyword evidence="4" id="KW-1185">Reference proteome</keyword>
<keyword evidence="1" id="KW-0042">Antenna complex</keyword>
<protein>
    <submittedName>
        <fullName evidence="3">Orange carotenoid protein</fullName>
    </submittedName>
</protein>
<dbReference type="Proteomes" id="UP000620559">
    <property type="component" value="Unassembled WGS sequence"/>
</dbReference>
<dbReference type="Gene3D" id="1.10.2090.10">
    <property type="entry name" value="Orange carotenoid-binding protein, N-terminal domain"/>
    <property type="match status" value="1"/>
</dbReference>